<gene>
    <name evidence="3" type="ORF">NEOLEDRAFT_1150927</name>
</gene>
<dbReference type="InterPro" id="IPR051681">
    <property type="entry name" value="Ser/Thr_Kinases-Pseudokinases"/>
</dbReference>
<dbReference type="OrthoDB" id="346907at2759"/>
<sequence>MCEGHIPDLTGPIRPIGCYPFAFGGFADVWKAEYRAEDSMAVLVAVKALRISFHGNDQDPEIFRRKFDREARVWMKLQHPRVTPFLGVCDNFVSVGIPALVSPFYANGNILKYMQNNTGVDRLQLVAEIAEGLTYLHDVDVVHGDLKSNNILINDAGQATLCDFGLSRILETSGFTTKSIGGNCRWMSPELLFPDEDSTPTIDRECNSDSVSRRTNNSTSNNAPRVTPASDVWAFGMTILEVLTERLPFAHLRADVGVILFLAKEGLPLREDYEQIPLAIWHLLQHCWDRVASKRPSMDIILRFLEESRASRSDCVDNTLDLPFGCNCGCVHEIHTDSTSPPTCAMSGSGNKYIIPPIAPPGRSSVHMHENALHFCSASHVETY</sequence>
<dbReference type="InterPro" id="IPR011009">
    <property type="entry name" value="Kinase-like_dom_sf"/>
</dbReference>
<keyword evidence="3" id="KW-0808">Transferase</keyword>
<dbReference type="InterPro" id="IPR008271">
    <property type="entry name" value="Ser/Thr_kinase_AS"/>
</dbReference>
<name>A0A165PID8_9AGAM</name>
<keyword evidence="3" id="KW-0418">Kinase</keyword>
<dbReference type="Proteomes" id="UP000076761">
    <property type="component" value="Unassembled WGS sequence"/>
</dbReference>
<dbReference type="PROSITE" id="PS50011">
    <property type="entry name" value="PROTEIN_KINASE_DOM"/>
    <property type="match status" value="1"/>
</dbReference>
<dbReference type="GO" id="GO:0004674">
    <property type="term" value="F:protein serine/threonine kinase activity"/>
    <property type="evidence" value="ECO:0007669"/>
    <property type="project" value="TreeGrafter"/>
</dbReference>
<feature type="region of interest" description="Disordered" evidence="1">
    <location>
        <begin position="195"/>
        <end position="224"/>
    </location>
</feature>
<dbReference type="GO" id="GO:0005524">
    <property type="term" value="F:ATP binding"/>
    <property type="evidence" value="ECO:0007669"/>
    <property type="project" value="InterPro"/>
</dbReference>
<evidence type="ECO:0000313" key="4">
    <source>
        <dbReference type="Proteomes" id="UP000076761"/>
    </source>
</evidence>
<dbReference type="InParanoid" id="A0A165PID8"/>
<dbReference type="Pfam" id="PF07714">
    <property type="entry name" value="PK_Tyr_Ser-Thr"/>
    <property type="match status" value="2"/>
</dbReference>
<feature type="domain" description="Protein kinase" evidence="2">
    <location>
        <begin position="15"/>
        <end position="309"/>
    </location>
</feature>
<dbReference type="InterPro" id="IPR001245">
    <property type="entry name" value="Ser-Thr/Tyr_kinase_cat_dom"/>
</dbReference>
<proteinExistence type="predicted"/>
<dbReference type="Gene3D" id="1.10.510.10">
    <property type="entry name" value="Transferase(Phosphotransferase) domain 1"/>
    <property type="match status" value="1"/>
</dbReference>
<dbReference type="SMART" id="SM00220">
    <property type="entry name" value="S_TKc"/>
    <property type="match status" value="1"/>
</dbReference>
<dbReference type="EMBL" id="KV425611">
    <property type="protein sequence ID" value="KZT21083.1"/>
    <property type="molecule type" value="Genomic_DNA"/>
</dbReference>
<dbReference type="InterPro" id="IPR000719">
    <property type="entry name" value="Prot_kinase_dom"/>
</dbReference>
<keyword evidence="4" id="KW-1185">Reference proteome</keyword>
<feature type="compositionally biased region" description="Low complexity" evidence="1">
    <location>
        <begin position="208"/>
        <end position="222"/>
    </location>
</feature>
<accession>A0A165PID8</accession>
<evidence type="ECO:0000259" key="2">
    <source>
        <dbReference type="PROSITE" id="PS50011"/>
    </source>
</evidence>
<dbReference type="PROSITE" id="PS00108">
    <property type="entry name" value="PROTEIN_KINASE_ST"/>
    <property type="match status" value="1"/>
</dbReference>
<protein>
    <submittedName>
        <fullName evidence="3">Kinase-like protein</fullName>
    </submittedName>
</protein>
<dbReference type="PANTHER" id="PTHR44329">
    <property type="entry name" value="SERINE/THREONINE-PROTEIN KINASE TNNI3K-RELATED"/>
    <property type="match status" value="1"/>
</dbReference>
<evidence type="ECO:0000256" key="1">
    <source>
        <dbReference type="SAM" id="MobiDB-lite"/>
    </source>
</evidence>
<dbReference type="SUPFAM" id="SSF56112">
    <property type="entry name" value="Protein kinase-like (PK-like)"/>
    <property type="match status" value="1"/>
</dbReference>
<dbReference type="AlphaFoldDB" id="A0A165PID8"/>
<reference evidence="3 4" key="1">
    <citation type="journal article" date="2016" name="Mol. Biol. Evol.">
        <title>Comparative Genomics of Early-Diverging Mushroom-Forming Fungi Provides Insights into the Origins of Lignocellulose Decay Capabilities.</title>
        <authorList>
            <person name="Nagy L.G."/>
            <person name="Riley R."/>
            <person name="Tritt A."/>
            <person name="Adam C."/>
            <person name="Daum C."/>
            <person name="Floudas D."/>
            <person name="Sun H."/>
            <person name="Yadav J.S."/>
            <person name="Pangilinan J."/>
            <person name="Larsson K.H."/>
            <person name="Matsuura K."/>
            <person name="Barry K."/>
            <person name="Labutti K."/>
            <person name="Kuo R."/>
            <person name="Ohm R.A."/>
            <person name="Bhattacharya S.S."/>
            <person name="Shirouzu T."/>
            <person name="Yoshinaga Y."/>
            <person name="Martin F.M."/>
            <person name="Grigoriev I.V."/>
            <person name="Hibbett D.S."/>
        </authorList>
    </citation>
    <scope>NUCLEOTIDE SEQUENCE [LARGE SCALE GENOMIC DNA]</scope>
    <source>
        <strain evidence="3 4">HHB14362 ss-1</strain>
    </source>
</reference>
<dbReference type="STRING" id="1314782.A0A165PID8"/>
<evidence type="ECO:0000313" key="3">
    <source>
        <dbReference type="EMBL" id="KZT21083.1"/>
    </source>
</evidence>
<organism evidence="3 4">
    <name type="scientific">Neolentinus lepideus HHB14362 ss-1</name>
    <dbReference type="NCBI Taxonomy" id="1314782"/>
    <lineage>
        <taxon>Eukaryota</taxon>
        <taxon>Fungi</taxon>
        <taxon>Dikarya</taxon>
        <taxon>Basidiomycota</taxon>
        <taxon>Agaricomycotina</taxon>
        <taxon>Agaricomycetes</taxon>
        <taxon>Gloeophyllales</taxon>
        <taxon>Gloeophyllaceae</taxon>
        <taxon>Neolentinus</taxon>
    </lineage>
</organism>